<keyword evidence="1" id="KW-0472">Membrane</keyword>
<dbReference type="AlphaFoldDB" id="A0A816JIV1"/>
<evidence type="ECO:0000313" key="2">
    <source>
        <dbReference type="EMBL" id="CAF1867588.1"/>
    </source>
</evidence>
<dbReference type="EMBL" id="HG994368">
    <property type="protein sequence ID" value="CAF1867588.1"/>
    <property type="molecule type" value="Genomic_DNA"/>
</dbReference>
<evidence type="ECO:0000256" key="1">
    <source>
        <dbReference type="SAM" id="Phobius"/>
    </source>
</evidence>
<feature type="transmembrane region" description="Helical" evidence="1">
    <location>
        <begin position="20"/>
        <end position="39"/>
    </location>
</feature>
<dbReference type="Proteomes" id="UP001295469">
    <property type="component" value="Chromosome C04"/>
</dbReference>
<proteinExistence type="predicted"/>
<feature type="non-terminal residue" evidence="2">
    <location>
        <position position="1"/>
    </location>
</feature>
<gene>
    <name evidence="2" type="ORF">DARMORV10_C04P64850.1</name>
</gene>
<sequence length="51" mass="5736">CLTPVTGQPLLSLIVLQETIVFSRTLLLVAPAGCLNYYLQRHQHVDLFRPS</sequence>
<reference evidence="2" key="1">
    <citation type="submission" date="2021-01" db="EMBL/GenBank/DDBJ databases">
        <authorList>
            <consortium name="Genoscope - CEA"/>
            <person name="William W."/>
        </authorList>
    </citation>
    <scope>NUCLEOTIDE SEQUENCE</scope>
</reference>
<protein>
    <submittedName>
        <fullName evidence="2">(rape) hypothetical protein</fullName>
    </submittedName>
</protein>
<organism evidence="2">
    <name type="scientific">Brassica napus</name>
    <name type="common">Rape</name>
    <dbReference type="NCBI Taxonomy" id="3708"/>
    <lineage>
        <taxon>Eukaryota</taxon>
        <taxon>Viridiplantae</taxon>
        <taxon>Streptophyta</taxon>
        <taxon>Embryophyta</taxon>
        <taxon>Tracheophyta</taxon>
        <taxon>Spermatophyta</taxon>
        <taxon>Magnoliopsida</taxon>
        <taxon>eudicotyledons</taxon>
        <taxon>Gunneridae</taxon>
        <taxon>Pentapetalae</taxon>
        <taxon>rosids</taxon>
        <taxon>malvids</taxon>
        <taxon>Brassicales</taxon>
        <taxon>Brassicaceae</taxon>
        <taxon>Brassiceae</taxon>
        <taxon>Brassica</taxon>
    </lineage>
</organism>
<name>A0A816JIV1_BRANA</name>
<keyword evidence="1" id="KW-0812">Transmembrane</keyword>
<accession>A0A816JIV1</accession>
<keyword evidence="1" id="KW-1133">Transmembrane helix</keyword>